<dbReference type="HOGENOM" id="CLU_404263_0_0_7"/>
<protein>
    <submittedName>
        <fullName evidence="2">RecA-family ATPase</fullName>
    </submittedName>
</protein>
<name>I2Q6H8_9BACT</name>
<dbReference type="CDD" id="cd04859">
    <property type="entry name" value="Prim_Pol"/>
    <property type="match status" value="1"/>
</dbReference>
<sequence>MNYSWDEIYRLIQRADQLDAGGRLTIFEFLAQTLSLIPLRDGFPTPAEIKAHGLAKAAKKYKGPVEKGWERWCREKRPFDQANFSTDRAGFACGPASGVLVLDVDNSHLFDQWMQENHPDEPLPVTLKVKTGGHGERFHYYFQYPSGVEQYLCRSIKDIFDIRGIGGQVLCPGSLHPETRRAYIVVENVSIAPAPMWLLEMSKKTVDKKKILKEEHNILDMNSLDLEQTLQTDSFLSSLNISEEAKQKILIPYPKGQRSEPSWSVLLSLLNANIDVTTIRHIYQRYPIGEKAREDSQWFDRELKRAIEIVSADKMGATMQLGFSAGSNSTNSDSEYSMMNGLDVLNSPQSFEFLIDNFWPKNEPLLITGPGGAGKSVMTLQIAMDLVFLPQNGLLDRFKVLSGDHKVLFVQSENSIVGLKRRMEIITQGYAIPPDIIRDKLLFFGRKGDVRSSGDINDDKLKKPIERVHGETGFDILILDPLISFHDQDENSNDAMRRFLDKFFDFCDKLKVTPLMIHHHGKFRAEKGIGGGRGASAIGDWSANTWELEFVEERKDKDGNLKQIAHYLFTQKKARSYESNAKMMLQMKNLRFYPIVLATSVGQAAKLDEKMSIVVEALKSMGGKADNQKKLIQAVKDVCEKNKLPKVPSKATIVNWIDAAVANGHIKVQDGVGGVKVYSF</sequence>
<dbReference type="STRING" id="596152.DesU5LDRAFT_3767"/>
<evidence type="ECO:0000259" key="1">
    <source>
        <dbReference type="SMART" id="SM00943"/>
    </source>
</evidence>
<dbReference type="OrthoDB" id="5437955at2"/>
<proteinExistence type="predicted"/>
<reference evidence="2" key="1">
    <citation type="submission" date="2011-11" db="EMBL/GenBank/DDBJ databases">
        <title>Improved High-Quality Draft sequence of Desulfovibrio sp. U5L.</title>
        <authorList>
            <consortium name="US DOE Joint Genome Institute"/>
            <person name="Lucas S."/>
            <person name="Han J."/>
            <person name="Lapidus A."/>
            <person name="Cheng J.-F."/>
            <person name="Goodwin L."/>
            <person name="Pitluck S."/>
            <person name="Peters L."/>
            <person name="Ovchinnikova G."/>
            <person name="Held B."/>
            <person name="Detter J.C."/>
            <person name="Han C."/>
            <person name="Tapia R."/>
            <person name="Land M."/>
            <person name="Hauser L."/>
            <person name="Kyrpides N."/>
            <person name="Ivanova N."/>
            <person name="Pagani I."/>
            <person name="Gabster J."/>
            <person name="Walker C."/>
            <person name="Stolyar S."/>
            <person name="Stahl D."/>
            <person name="Arkin A."/>
            <person name="Dehal P."/>
            <person name="Hazen T."/>
            <person name="Woyke T."/>
        </authorList>
    </citation>
    <scope>NUCLEOTIDE SEQUENCE [LARGE SCALE GENOMIC DNA]</scope>
    <source>
        <strain evidence="2">U5L</strain>
    </source>
</reference>
<gene>
    <name evidence="2" type="ORF">DesU5LDRAFT_3767</name>
</gene>
<dbReference type="InterPro" id="IPR027417">
    <property type="entry name" value="P-loop_NTPase"/>
</dbReference>
<dbReference type="SUPFAM" id="SSF56747">
    <property type="entry name" value="Prim-pol domain"/>
    <property type="match status" value="1"/>
</dbReference>
<dbReference type="Pfam" id="PF09250">
    <property type="entry name" value="Prim-Pol"/>
    <property type="match status" value="1"/>
</dbReference>
<dbReference type="SUPFAM" id="SSF52540">
    <property type="entry name" value="P-loop containing nucleoside triphosphate hydrolases"/>
    <property type="match status" value="1"/>
</dbReference>
<dbReference type="Gene3D" id="3.40.50.300">
    <property type="entry name" value="P-loop containing nucleotide triphosphate hydrolases"/>
    <property type="match status" value="1"/>
</dbReference>
<evidence type="ECO:0000313" key="2">
    <source>
        <dbReference type="EMBL" id="EIG55384.1"/>
    </source>
</evidence>
<dbReference type="EMBL" id="JH600068">
    <property type="protein sequence ID" value="EIG55384.1"/>
    <property type="molecule type" value="Genomic_DNA"/>
</dbReference>
<accession>I2Q6H8</accession>
<organism evidence="2">
    <name type="scientific">Desulfovibrio sp. U5L</name>
    <dbReference type="NCBI Taxonomy" id="596152"/>
    <lineage>
        <taxon>Bacteria</taxon>
        <taxon>Pseudomonadati</taxon>
        <taxon>Thermodesulfobacteriota</taxon>
        <taxon>Desulfovibrionia</taxon>
        <taxon>Desulfovibrionales</taxon>
        <taxon>Desulfovibrionaceae</taxon>
        <taxon>Desulfovibrio</taxon>
    </lineage>
</organism>
<feature type="domain" description="DNA primase/polymerase bifunctional N-terminal" evidence="1">
    <location>
        <begin position="27"/>
        <end position="198"/>
    </location>
</feature>
<dbReference type="SMART" id="SM00943">
    <property type="entry name" value="Prim-Pol"/>
    <property type="match status" value="1"/>
</dbReference>
<dbReference type="AlphaFoldDB" id="I2Q6H8"/>
<dbReference type="Pfam" id="PF13481">
    <property type="entry name" value="AAA_25"/>
    <property type="match status" value="1"/>
</dbReference>
<dbReference type="InterPro" id="IPR015330">
    <property type="entry name" value="DNA_primase/pol_bifunc_N"/>
</dbReference>
<dbReference type="eggNOG" id="COG0305">
    <property type="taxonomic scope" value="Bacteria"/>
</dbReference>